<evidence type="ECO:0000313" key="1">
    <source>
        <dbReference type="EMBL" id="OYR15502.1"/>
    </source>
</evidence>
<name>A0A256FKY0_9HYPH</name>
<dbReference type="EMBL" id="NNRK01000025">
    <property type="protein sequence ID" value="OYR15502.1"/>
    <property type="molecule type" value="Genomic_DNA"/>
</dbReference>
<protein>
    <submittedName>
        <fullName evidence="1">Uncharacterized protein</fullName>
    </submittedName>
</protein>
<gene>
    <name evidence="1" type="ORF">CEV32_4777</name>
</gene>
<reference evidence="1 2" key="1">
    <citation type="submission" date="2017-07" db="EMBL/GenBank/DDBJ databases">
        <title>Phylogenetic study on the rhizospheric bacterium Ochrobactrum sp. A44.</title>
        <authorList>
            <person name="Krzyzanowska D.M."/>
            <person name="Ossowicki A."/>
            <person name="Rajewska M."/>
            <person name="Maciag T."/>
            <person name="Kaczynski Z."/>
            <person name="Czerwicka M."/>
            <person name="Jafra S."/>
        </authorList>
    </citation>
    <scope>NUCLEOTIDE SEQUENCE [LARGE SCALE GENOMIC DNA]</scope>
    <source>
        <strain evidence="1 2">PR17</strain>
    </source>
</reference>
<dbReference type="AlphaFoldDB" id="A0A256FKY0"/>
<organism evidence="1 2">
    <name type="scientific">Brucella rhizosphaerae</name>
    <dbReference type="NCBI Taxonomy" id="571254"/>
    <lineage>
        <taxon>Bacteria</taxon>
        <taxon>Pseudomonadati</taxon>
        <taxon>Pseudomonadota</taxon>
        <taxon>Alphaproteobacteria</taxon>
        <taxon>Hyphomicrobiales</taxon>
        <taxon>Brucellaceae</taxon>
        <taxon>Brucella/Ochrobactrum group</taxon>
        <taxon>Brucella</taxon>
    </lineage>
</organism>
<keyword evidence="2" id="KW-1185">Reference proteome</keyword>
<dbReference type="Proteomes" id="UP000216345">
    <property type="component" value="Unassembled WGS sequence"/>
</dbReference>
<dbReference type="RefSeq" id="WP_167382773.1">
    <property type="nucleotide sequence ID" value="NZ_JBHEEL010000008.1"/>
</dbReference>
<proteinExistence type="predicted"/>
<evidence type="ECO:0000313" key="2">
    <source>
        <dbReference type="Proteomes" id="UP000216345"/>
    </source>
</evidence>
<sequence length="58" mass="6471">MKSVFAIFKQVSPETYRPFRIIETYVTSEGMRSRICSGAFSTFDAAQGWVSQLETGSA</sequence>
<accession>A0A256FKY0</accession>
<comment type="caution">
    <text evidence="1">The sequence shown here is derived from an EMBL/GenBank/DDBJ whole genome shotgun (WGS) entry which is preliminary data.</text>
</comment>